<dbReference type="PANTHER" id="PTHR30636">
    <property type="entry name" value="UPF0701 PROTEIN YICC"/>
    <property type="match status" value="1"/>
</dbReference>
<evidence type="ECO:0000256" key="4">
    <source>
        <dbReference type="ARBA" id="ARBA00022801"/>
    </source>
</evidence>
<comment type="similarity">
    <text evidence="5">Belongs to the YicC/YloC family.</text>
</comment>
<evidence type="ECO:0000256" key="2">
    <source>
        <dbReference type="ARBA" id="ARBA00022722"/>
    </source>
</evidence>
<dbReference type="Pfam" id="PF03755">
    <property type="entry name" value="YicC-like_N"/>
    <property type="match status" value="1"/>
</dbReference>
<dbReference type="InterPro" id="IPR005229">
    <property type="entry name" value="YicC/YloC-like"/>
</dbReference>
<dbReference type="NCBIfam" id="TIGR00255">
    <property type="entry name" value="YicC/YloC family endoribonuclease"/>
    <property type="match status" value="1"/>
</dbReference>
<comment type="cofactor">
    <cofactor evidence="1">
        <name>a divalent metal cation</name>
        <dbReference type="ChEBI" id="CHEBI:60240"/>
    </cofactor>
</comment>
<gene>
    <name evidence="8" type="ORF">J2Z22_001161</name>
</gene>
<keyword evidence="9" id="KW-1185">Reference proteome</keyword>
<dbReference type="Proteomes" id="UP001248709">
    <property type="component" value="Unassembled WGS sequence"/>
</dbReference>
<evidence type="ECO:0000259" key="7">
    <source>
        <dbReference type="Pfam" id="PF08340"/>
    </source>
</evidence>
<dbReference type="InterPro" id="IPR013551">
    <property type="entry name" value="YicC-like_C"/>
</dbReference>
<name>A0ABU3H6F7_9BACL</name>
<dbReference type="InterPro" id="IPR013527">
    <property type="entry name" value="YicC-like_N"/>
</dbReference>
<protein>
    <submittedName>
        <fullName evidence="8">Uncharacterized protein (TIGR00255 family)</fullName>
    </submittedName>
</protein>
<evidence type="ECO:0000313" key="9">
    <source>
        <dbReference type="Proteomes" id="UP001248709"/>
    </source>
</evidence>
<feature type="domain" description="Endoribonuclease YicC-like C-terminal" evidence="7">
    <location>
        <begin position="180"/>
        <end position="297"/>
    </location>
</feature>
<evidence type="ECO:0000256" key="5">
    <source>
        <dbReference type="ARBA" id="ARBA00035648"/>
    </source>
</evidence>
<evidence type="ECO:0000256" key="1">
    <source>
        <dbReference type="ARBA" id="ARBA00001968"/>
    </source>
</evidence>
<evidence type="ECO:0000256" key="3">
    <source>
        <dbReference type="ARBA" id="ARBA00022759"/>
    </source>
</evidence>
<accession>A0ABU3H6F7</accession>
<dbReference type="EMBL" id="JAUSUY010000004">
    <property type="protein sequence ID" value="MDT3425642.1"/>
    <property type="molecule type" value="Genomic_DNA"/>
</dbReference>
<evidence type="ECO:0000313" key="8">
    <source>
        <dbReference type="EMBL" id="MDT3425642.1"/>
    </source>
</evidence>
<dbReference type="PANTHER" id="PTHR30636:SF3">
    <property type="entry name" value="UPF0701 PROTEIN YICC"/>
    <property type="match status" value="1"/>
</dbReference>
<evidence type="ECO:0000259" key="6">
    <source>
        <dbReference type="Pfam" id="PF03755"/>
    </source>
</evidence>
<proteinExistence type="inferred from homology"/>
<keyword evidence="4" id="KW-0378">Hydrolase</keyword>
<feature type="domain" description="Endoribonuclease YicC-like N-terminal" evidence="6">
    <location>
        <begin position="4"/>
        <end position="160"/>
    </location>
</feature>
<organism evidence="8 9">
    <name type="scientific">Paenibacillus forsythiae</name>
    <dbReference type="NCBI Taxonomy" id="365616"/>
    <lineage>
        <taxon>Bacteria</taxon>
        <taxon>Bacillati</taxon>
        <taxon>Bacillota</taxon>
        <taxon>Bacilli</taxon>
        <taxon>Bacillales</taxon>
        <taxon>Paenibacillaceae</taxon>
        <taxon>Paenibacillus</taxon>
    </lineage>
</organism>
<sequence length="297" mass="33364">MSFSMTGYGQSSRQYGGSKIVFEVKSVNHRYCEIMLRMPREWNGFEDALRRKVQQYVKRGRVDVVINWEHEESGGGPVLNRLAVKSYLAAAEALKKEFGVNGELDLPGLLTLPGVMENGENTLAELPENSDSFQELLVGGLEESVRALVEMRAREGSFLAADIAERLGRLEELHGAMSGMAPSAVVEYRDKLRQRLEALQDGTLPFDEHKFGMEVAIFADRSNIDEELTRLCSHFEQCRILLDSGEPMGRKLDFLIQEMNRETNTIGSKCNHVGISSCVVEMKAELEKIREQAANME</sequence>
<dbReference type="RefSeq" id="WP_025702031.1">
    <property type="nucleotide sequence ID" value="NZ_JAUSUY010000004.1"/>
</dbReference>
<reference evidence="8 9" key="1">
    <citation type="submission" date="2023-07" db="EMBL/GenBank/DDBJ databases">
        <title>Genomic Encyclopedia of Type Strains, Phase IV (KMG-IV): sequencing the most valuable type-strain genomes for metagenomic binning, comparative biology and taxonomic classification.</title>
        <authorList>
            <person name="Goeker M."/>
        </authorList>
    </citation>
    <scope>NUCLEOTIDE SEQUENCE [LARGE SCALE GENOMIC DNA]</scope>
    <source>
        <strain evidence="8 9">T98</strain>
    </source>
</reference>
<comment type="caution">
    <text evidence="8">The sequence shown here is derived from an EMBL/GenBank/DDBJ whole genome shotgun (WGS) entry which is preliminary data.</text>
</comment>
<keyword evidence="2" id="KW-0540">Nuclease</keyword>
<keyword evidence="3" id="KW-0255">Endonuclease</keyword>
<dbReference type="Pfam" id="PF08340">
    <property type="entry name" value="YicC-like_C"/>
    <property type="match status" value="1"/>
</dbReference>